<gene>
    <name evidence="2" type="ORF">LCGC14_1990660</name>
</gene>
<organism evidence="2">
    <name type="scientific">marine sediment metagenome</name>
    <dbReference type="NCBI Taxonomy" id="412755"/>
    <lineage>
        <taxon>unclassified sequences</taxon>
        <taxon>metagenomes</taxon>
        <taxon>ecological metagenomes</taxon>
    </lineage>
</organism>
<proteinExistence type="predicted"/>
<name>A0A0F9I3A4_9ZZZZ</name>
<feature type="region of interest" description="Disordered" evidence="1">
    <location>
        <begin position="1"/>
        <end position="67"/>
    </location>
</feature>
<accession>A0A0F9I3A4</accession>
<reference evidence="2" key="1">
    <citation type="journal article" date="2015" name="Nature">
        <title>Complex archaea that bridge the gap between prokaryotes and eukaryotes.</title>
        <authorList>
            <person name="Spang A."/>
            <person name="Saw J.H."/>
            <person name="Jorgensen S.L."/>
            <person name="Zaremba-Niedzwiedzka K."/>
            <person name="Martijn J."/>
            <person name="Lind A.E."/>
            <person name="van Eijk R."/>
            <person name="Schleper C."/>
            <person name="Guy L."/>
            <person name="Ettema T.J."/>
        </authorList>
    </citation>
    <scope>NUCLEOTIDE SEQUENCE</scope>
</reference>
<comment type="caution">
    <text evidence="2">The sequence shown here is derived from an EMBL/GenBank/DDBJ whole genome shotgun (WGS) entry which is preliminary data.</text>
</comment>
<protein>
    <submittedName>
        <fullName evidence="2">Uncharacterized protein</fullName>
    </submittedName>
</protein>
<evidence type="ECO:0000313" key="2">
    <source>
        <dbReference type="EMBL" id="KKL81847.1"/>
    </source>
</evidence>
<dbReference type="EMBL" id="LAZR01022446">
    <property type="protein sequence ID" value="KKL81847.1"/>
    <property type="molecule type" value="Genomic_DNA"/>
</dbReference>
<feature type="compositionally biased region" description="Basic and acidic residues" evidence="1">
    <location>
        <begin position="28"/>
        <end position="67"/>
    </location>
</feature>
<dbReference type="AlphaFoldDB" id="A0A0F9I3A4"/>
<evidence type="ECO:0000256" key="1">
    <source>
        <dbReference type="SAM" id="MobiDB-lite"/>
    </source>
</evidence>
<sequence length="67" mass="7962">MRSSIARIPKTVTHTHYHTHHNAPDMLYKSDYHQHQHSHVNHDTPDVPEYDHHSVTKAKEEKDVYPK</sequence>